<dbReference type="PANTHER" id="PTHR21666:SF294">
    <property type="entry name" value="PEPTIDASE M23"/>
    <property type="match status" value="1"/>
</dbReference>
<keyword evidence="3" id="KW-1185">Reference proteome</keyword>
<organism evidence="2 3">
    <name type="scientific">Catalinimonas alkaloidigena</name>
    <dbReference type="NCBI Taxonomy" id="1075417"/>
    <lineage>
        <taxon>Bacteria</taxon>
        <taxon>Pseudomonadati</taxon>
        <taxon>Bacteroidota</taxon>
        <taxon>Cytophagia</taxon>
        <taxon>Cytophagales</taxon>
        <taxon>Catalimonadaceae</taxon>
        <taxon>Catalinimonas</taxon>
    </lineage>
</organism>
<feature type="domain" description="M23ase beta-sheet core" evidence="1">
    <location>
        <begin position="176"/>
        <end position="273"/>
    </location>
</feature>
<dbReference type="InterPro" id="IPR050570">
    <property type="entry name" value="Cell_wall_metabolism_enzyme"/>
</dbReference>
<name>A0A1G8WYS8_9BACT</name>
<proteinExistence type="predicted"/>
<dbReference type="Gene3D" id="2.70.70.10">
    <property type="entry name" value="Glucose Permease (Domain IIA)"/>
    <property type="match status" value="1"/>
</dbReference>
<dbReference type="PANTHER" id="PTHR21666">
    <property type="entry name" value="PEPTIDASE-RELATED"/>
    <property type="match status" value="1"/>
</dbReference>
<dbReference type="SUPFAM" id="SSF51261">
    <property type="entry name" value="Duplicated hybrid motif"/>
    <property type="match status" value="1"/>
</dbReference>
<dbReference type="CDD" id="cd12797">
    <property type="entry name" value="M23_peptidase"/>
    <property type="match status" value="1"/>
</dbReference>
<dbReference type="Proteomes" id="UP000198510">
    <property type="component" value="Unassembled WGS sequence"/>
</dbReference>
<gene>
    <name evidence="2" type="ORF">SAMN05421823_101215</name>
</gene>
<dbReference type="Pfam" id="PF01551">
    <property type="entry name" value="Peptidase_M23"/>
    <property type="match status" value="1"/>
</dbReference>
<evidence type="ECO:0000313" key="2">
    <source>
        <dbReference type="EMBL" id="SDJ83236.1"/>
    </source>
</evidence>
<dbReference type="STRING" id="1075417.SAMN05421823_101215"/>
<dbReference type="GO" id="GO:0004222">
    <property type="term" value="F:metalloendopeptidase activity"/>
    <property type="evidence" value="ECO:0007669"/>
    <property type="project" value="TreeGrafter"/>
</dbReference>
<dbReference type="OrthoDB" id="9809488at2"/>
<sequence>MKVEGRFLDLYSTGGGEMHRFTKDCYKLRWVLLLLLGSLAAGLHAMPLDTAQPSRELIDIYTLEDRASGEVQFFARNDGFCPYQIRVSFSELKNYRADGSLPRQVVVPPDHQAHQLLTIKPRVYGEASYEALYEIELGDPTLRPNPDQLYLLPFRHGERYRLSQGYNGDYSHQGRYALDFETPEGTPITAVRSGVVVDIKEDSDRGGGDASFEREGNFVLIYHSDGTLANYSHLRKDGVVPRLGDRVEAGELIGYSGHTGWAVGPHLHLEILHPGPMQLVSIPTRFLGPDEPGHAQTITEFKTGRFYYGVHPGQPPFRLDDEVPMPEEGLSNYKATASATGKVEIVRRVDGTGTHIYLKNGFREPKEVELKFELRNLKPSSEVPNVVKIEALTEIYLFSATVVDATRAAGCQVQYAIK</sequence>
<dbReference type="InterPro" id="IPR011055">
    <property type="entry name" value="Dup_hybrid_motif"/>
</dbReference>
<dbReference type="AlphaFoldDB" id="A0A1G8WYS8"/>
<dbReference type="InterPro" id="IPR016047">
    <property type="entry name" value="M23ase_b-sheet_dom"/>
</dbReference>
<accession>A0A1G8WYS8</accession>
<dbReference type="EMBL" id="FNFO01000001">
    <property type="protein sequence ID" value="SDJ83236.1"/>
    <property type="molecule type" value="Genomic_DNA"/>
</dbReference>
<reference evidence="2 3" key="1">
    <citation type="submission" date="2016-10" db="EMBL/GenBank/DDBJ databases">
        <authorList>
            <person name="de Groot N.N."/>
        </authorList>
    </citation>
    <scope>NUCLEOTIDE SEQUENCE [LARGE SCALE GENOMIC DNA]</scope>
    <source>
        <strain evidence="2 3">DSM 25186</strain>
    </source>
</reference>
<evidence type="ECO:0000313" key="3">
    <source>
        <dbReference type="Proteomes" id="UP000198510"/>
    </source>
</evidence>
<protein>
    <submittedName>
        <fullName evidence="2">Peptidase family M23</fullName>
    </submittedName>
</protein>
<evidence type="ECO:0000259" key="1">
    <source>
        <dbReference type="Pfam" id="PF01551"/>
    </source>
</evidence>